<dbReference type="OrthoDB" id="9770043at2"/>
<proteinExistence type="predicted"/>
<dbReference type="Pfam" id="PF22807">
    <property type="entry name" value="TrAA12"/>
    <property type="match status" value="1"/>
</dbReference>
<dbReference type="Gene3D" id="3.90.280.10">
    <property type="entry name" value="PEBP-like"/>
    <property type="match status" value="1"/>
</dbReference>
<dbReference type="AlphaFoldDB" id="A0A4R5UD57"/>
<feature type="signal peptide" evidence="2">
    <location>
        <begin position="1"/>
        <end position="27"/>
    </location>
</feature>
<evidence type="ECO:0000256" key="2">
    <source>
        <dbReference type="SAM" id="SignalP"/>
    </source>
</evidence>
<comment type="caution">
    <text evidence="4">The sequence shown here is derived from an EMBL/GenBank/DDBJ whole genome shotgun (WGS) entry which is preliminary data.</text>
</comment>
<protein>
    <submittedName>
        <fullName evidence="4">YbhB/YbcL family Raf kinase inhibitor-like protein</fullName>
    </submittedName>
</protein>
<feature type="domain" description="Pyrroloquinoline quinone-dependent pyranose dehydrogenase beta-propeller" evidence="3">
    <location>
        <begin position="58"/>
        <end position="397"/>
    </location>
</feature>
<accession>A0A4R5UD57</accession>
<feature type="chain" id="PRO_5020504789" evidence="2">
    <location>
        <begin position="28"/>
        <end position="604"/>
    </location>
</feature>
<reference evidence="4 5" key="1">
    <citation type="submission" date="2019-03" db="EMBL/GenBank/DDBJ databases">
        <title>Luteimonas zhaokaii sp.nov., isolated from the rectal contents of Plateau pika in Yushu, Qinghai Province, China.</title>
        <authorList>
            <person name="Zhang G."/>
        </authorList>
    </citation>
    <scope>NUCLEOTIDE SEQUENCE [LARGE SCALE GENOMIC DNA]</scope>
    <source>
        <strain evidence="4 5">THG-MD21</strain>
    </source>
</reference>
<dbReference type="InterPro" id="IPR011041">
    <property type="entry name" value="Quinoprot_gluc/sorb_DH_b-prop"/>
</dbReference>
<dbReference type="SUPFAM" id="SSF50952">
    <property type="entry name" value="Soluble quinoprotein glucose dehydrogenase"/>
    <property type="match status" value="1"/>
</dbReference>
<evidence type="ECO:0000313" key="4">
    <source>
        <dbReference type="EMBL" id="TDK33207.1"/>
    </source>
</evidence>
<dbReference type="InterPro" id="IPR054539">
    <property type="entry name" value="Beta-prop_PDH"/>
</dbReference>
<sequence>MATAQRIHRLVLSTAVLASLAAAPAFAQQGDGTDTAVRHTVFKPGPSDPTPERLQAIQLPEGFEIGVFASGLLNPRILAVHPAGHIYVSRREQGDVLLMHDADGDGRSDGAPVPVLHRPDAHGLAVHGDHLYVVTVKELLRAPIQADGRLGEAELLLDDLPDGGQHPNRTLAFGPDGKLYLSVGSTCNACNETNPEHATLLRMEPDGTSRSIFASGLRNTIGLGWQPQTGELWGMDHNIDSLGDDAHAEELNRIELGKQYGWPHVFADGGLHPQTTPVGGITKAQWRDMSEPMVMGYTPHAAPMQMAFYRGQAFPAAYQGDAFVAMRGSWNRKPAAGYEIARVEFENGKPRAIEPFATGFLVDDGNAQIARPVGLAVLPDGSLLMSDDGNGTIYRIAYTGAPARNTRGSRADAPVPAGPMQQQASKGHSVPLAFDRPETRVRRDADMSVQSQAFADGQPIPSRHSEYGEGVSPALRWQPVEGAQSYALIMEDRDAAMPRPFVHWVAWNIPAAMTALPEGLAKSPRLTDPEDLRQGRNSYGATGYYGPKPPPGTGVHHYHFQVLALDRMLDVAPGSDRDTVLDAARGHVIGKARVIGTYAAPPAE</sequence>
<dbReference type="Gene3D" id="2.120.10.30">
    <property type="entry name" value="TolB, C-terminal domain"/>
    <property type="match status" value="1"/>
</dbReference>
<dbReference type="Proteomes" id="UP000295543">
    <property type="component" value="Unassembled WGS sequence"/>
</dbReference>
<dbReference type="CDD" id="cd00865">
    <property type="entry name" value="PEBP_bact_arch"/>
    <property type="match status" value="1"/>
</dbReference>
<dbReference type="SUPFAM" id="SSF49777">
    <property type="entry name" value="PEBP-like"/>
    <property type="match status" value="1"/>
</dbReference>
<dbReference type="EMBL" id="SMTG01000002">
    <property type="protein sequence ID" value="TDK33207.1"/>
    <property type="molecule type" value="Genomic_DNA"/>
</dbReference>
<dbReference type="PANTHER" id="PTHR33546">
    <property type="entry name" value="LARGE, MULTIFUNCTIONAL SECRETED PROTEIN-RELATED"/>
    <property type="match status" value="1"/>
</dbReference>
<dbReference type="InterPro" id="IPR005247">
    <property type="entry name" value="YbhB_YbcL/LppC-like"/>
</dbReference>
<name>A0A4R5UD57_9GAMM</name>
<keyword evidence="5" id="KW-1185">Reference proteome</keyword>
<evidence type="ECO:0000313" key="5">
    <source>
        <dbReference type="Proteomes" id="UP000295543"/>
    </source>
</evidence>
<dbReference type="InterPro" id="IPR036610">
    <property type="entry name" value="PEBP-like_sf"/>
</dbReference>
<dbReference type="InterPro" id="IPR008914">
    <property type="entry name" value="PEBP"/>
</dbReference>
<dbReference type="Pfam" id="PF01161">
    <property type="entry name" value="PBP"/>
    <property type="match status" value="1"/>
</dbReference>
<evidence type="ECO:0000259" key="3">
    <source>
        <dbReference type="Pfam" id="PF22807"/>
    </source>
</evidence>
<dbReference type="PANTHER" id="PTHR33546:SF1">
    <property type="entry name" value="LARGE, MULTIFUNCTIONAL SECRETED PROTEIN"/>
    <property type="match status" value="1"/>
</dbReference>
<organism evidence="4 5">
    <name type="scientific">Luteimonas terrae</name>
    <dbReference type="NCBI Taxonomy" id="1530191"/>
    <lineage>
        <taxon>Bacteria</taxon>
        <taxon>Pseudomonadati</taxon>
        <taxon>Pseudomonadota</taxon>
        <taxon>Gammaproteobacteria</taxon>
        <taxon>Lysobacterales</taxon>
        <taxon>Lysobacteraceae</taxon>
        <taxon>Luteimonas</taxon>
    </lineage>
</organism>
<evidence type="ECO:0000256" key="1">
    <source>
        <dbReference type="SAM" id="MobiDB-lite"/>
    </source>
</evidence>
<keyword evidence="2" id="KW-0732">Signal</keyword>
<dbReference type="NCBIfam" id="TIGR00481">
    <property type="entry name" value="YbhB/YbcL family Raf kinase inhibitor-like protein"/>
    <property type="match status" value="1"/>
</dbReference>
<dbReference type="InterPro" id="IPR011042">
    <property type="entry name" value="6-blade_b-propeller_TolB-like"/>
</dbReference>
<gene>
    <name evidence="4" type="ORF">E2F49_03985</name>
</gene>
<feature type="region of interest" description="Disordered" evidence="1">
    <location>
        <begin position="405"/>
        <end position="428"/>
    </location>
</feature>